<gene>
    <name evidence="3" type="ORF">AMTR_s00048p00169570</name>
</gene>
<reference evidence="4" key="1">
    <citation type="journal article" date="2013" name="Science">
        <title>The Amborella genome and the evolution of flowering plants.</title>
        <authorList>
            <consortium name="Amborella Genome Project"/>
        </authorList>
    </citation>
    <scope>NUCLEOTIDE SEQUENCE [LARGE SCALE GENOMIC DNA]</scope>
</reference>
<dbReference type="HOGENOM" id="CLU_183992_0_0_1"/>
<organism evidence="3 4">
    <name type="scientific">Amborella trichopoda</name>
    <dbReference type="NCBI Taxonomy" id="13333"/>
    <lineage>
        <taxon>Eukaryota</taxon>
        <taxon>Viridiplantae</taxon>
        <taxon>Streptophyta</taxon>
        <taxon>Embryophyta</taxon>
        <taxon>Tracheophyta</taxon>
        <taxon>Spermatophyta</taxon>
        <taxon>Magnoliopsida</taxon>
        <taxon>Amborellales</taxon>
        <taxon>Amborellaceae</taxon>
        <taxon>Amborella</taxon>
    </lineage>
</organism>
<keyword evidence="4" id="KW-1185">Reference proteome</keyword>
<dbReference type="SUPFAM" id="SSF51735">
    <property type="entry name" value="NAD(P)-binding Rossmann-fold domains"/>
    <property type="match status" value="1"/>
</dbReference>
<dbReference type="Gramene" id="ERN15605">
    <property type="protein sequence ID" value="ERN15605"/>
    <property type="gene ID" value="AMTR_s00048p00169570"/>
</dbReference>
<dbReference type="Pfam" id="PF05368">
    <property type="entry name" value="NmrA"/>
    <property type="match status" value="1"/>
</dbReference>
<comment type="similarity">
    <text evidence="1">Belongs to the NmrA-type oxidoreductase family. Isoflavone reductase subfamily.</text>
</comment>
<dbReference type="PANTHER" id="PTHR43349">
    <property type="entry name" value="PINORESINOL REDUCTASE-RELATED"/>
    <property type="match status" value="1"/>
</dbReference>
<feature type="domain" description="NmrA-like" evidence="2">
    <location>
        <begin position="9"/>
        <end position="53"/>
    </location>
</feature>
<evidence type="ECO:0000313" key="4">
    <source>
        <dbReference type="Proteomes" id="UP000017836"/>
    </source>
</evidence>
<dbReference type="InterPro" id="IPR050608">
    <property type="entry name" value="NmrA-type/Isoflavone_red_sf"/>
</dbReference>
<dbReference type="Gene3D" id="3.40.50.720">
    <property type="entry name" value="NAD(P)-binding Rossmann-like Domain"/>
    <property type="match status" value="1"/>
</dbReference>
<dbReference type="Proteomes" id="UP000017836">
    <property type="component" value="Unassembled WGS sequence"/>
</dbReference>
<dbReference type="eggNOG" id="ENOG502QQTV">
    <property type="taxonomic scope" value="Eukaryota"/>
</dbReference>
<evidence type="ECO:0000259" key="2">
    <source>
        <dbReference type="Pfam" id="PF05368"/>
    </source>
</evidence>
<name>U5D058_AMBTC</name>
<dbReference type="STRING" id="13333.U5D058"/>
<dbReference type="InterPro" id="IPR008030">
    <property type="entry name" value="NmrA-like"/>
</dbReference>
<dbReference type="EMBL" id="KI392502">
    <property type="protein sequence ID" value="ERN15605.1"/>
    <property type="molecule type" value="Genomic_DNA"/>
</dbReference>
<dbReference type="GO" id="GO:0010283">
    <property type="term" value="F:pinoresinol reductase activity"/>
    <property type="evidence" value="ECO:0007669"/>
    <property type="project" value="UniProtKB-ARBA"/>
</dbReference>
<sequence length="96" mass="10380">MDPARMAHALAPGRITFDEKMVVRKAIEEAGIPHTYVSANCFSGYLGAGLCQVGRITPSRERVIILGDGNTKGTVFSIGINKKIAELPPIGMIRQR</sequence>
<dbReference type="OMA" id="CQISHIL"/>
<dbReference type="AlphaFoldDB" id="U5D058"/>
<protein>
    <recommendedName>
        <fullName evidence="2">NmrA-like domain-containing protein</fullName>
    </recommendedName>
</protein>
<evidence type="ECO:0000313" key="3">
    <source>
        <dbReference type="EMBL" id="ERN15605.1"/>
    </source>
</evidence>
<evidence type="ECO:0000256" key="1">
    <source>
        <dbReference type="ARBA" id="ARBA00005725"/>
    </source>
</evidence>
<dbReference type="GO" id="GO:0044550">
    <property type="term" value="P:secondary metabolite biosynthetic process"/>
    <property type="evidence" value="ECO:0007669"/>
    <property type="project" value="UniProtKB-ARBA"/>
</dbReference>
<dbReference type="InterPro" id="IPR036291">
    <property type="entry name" value="NAD(P)-bd_dom_sf"/>
</dbReference>
<proteinExistence type="inferred from homology"/>
<accession>U5D058</accession>
<dbReference type="PANTHER" id="PTHR43349:SF4">
    <property type="entry name" value="PINORESINOL REDUCTASE 1-RELATED"/>
    <property type="match status" value="1"/>
</dbReference>